<dbReference type="AlphaFoldDB" id="A0A2I0B1W7"/>
<evidence type="ECO:0000256" key="1">
    <source>
        <dbReference type="SAM" id="MobiDB-lite"/>
    </source>
</evidence>
<accession>A0A2I0B1W7</accession>
<keyword evidence="3" id="KW-1185">Reference proteome</keyword>
<sequence length="172" mass="19277">MDCNVHGNENSDDIQDLGHGEGSSFAKNYIFVEDSDVTCNPSSSNGSKRAAETSRQPRRRRKSFTKEDAESLLTETKNKINIALHAMQRAMSYTVEDAMQKLASIQNLTDTALCAMIDAFNKTPNNVTVFMMLDGSRLETWLAITVMRHTQFGRMPIFTDRPNPSFDPPPIL</sequence>
<reference evidence="2 3" key="1">
    <citation type="journal article" date="2017" name="Nature">
        <title>The Apostasia genome and the evolution of orchids.</title>
        <authorList>
            <person name="Zhang G.Q."/>
            <person name="Liu K.W."/>
            <person name="Li Z."/>
            <person name="Lohaus R."/>
            <person name="Hsiao Y.Y."/>
            <person name="Niu S.C."/>
            <person name="Wang J.Y."/>
            <person name="Lin Y.C."/>
            <person name="Xu Q."/>
            <person name="Chen L.J."/>
            <person name="Yoshida K."/>
            <person name="Fujiwara S."/>
            <person name="Wang Z.W."/>
            <person name="Zhang Y.Q."/>
            <person name="Mitsuda N."/>
            <person name="Wang M."/>
            <person name="Liu G.H."/>
            <person name="Pecoraro L."/>
            <person name="Huang H.X."/>
            <person name="Xiao X.J."/>
            <person name="Lin M."/>
            <person name="Wu X.Y."/>
            <person name="Wu W.L."/>
            <person name="Chen Y.Y."/>
            <person name="Chang S.B."/>
            <person name="Sakamoto S."/>
            <person name="Ohme-Takagi M."/>
            <person name="Yagi M."/>
            <person name="Zeng S.J."/>
            <person name="Shen C.Y."/>
            <person name="Yeh C.M."/>
            <person name="Luo Y.B."/>
            <person name="Tsai W.C."/>
            <person name="Van de Peer Y."/>
            <person name="Liu Z.J."/>
        </authorList>
    </citation>
    <scope>NUCLEOTIDE SEQUENCE [LARGE SCALE GENOMIC DNA]</scope>
    <source>
        <strain evidence="3">cv. Shenzhen</strain>
        <tissue evidence="2">Stem</tissue>
    </source>
</reference>
<evidence type="ECO:0000313" key="3">
    <source>
        <dbReference type="Proteomes" id="UP000236161"/>
    </source>
</evidence>
<feature type="region of interest" description="Disordered" evidence="1">
    <location>
        <begin position="38"/>
        <end position="67"/>
    </location>
</feature>
<evidence type="ECO:0000313" key="2">
    <source>
        <dbReference type="EMBL" id="PKA61789.1"/>
    </source>
</evidence>
<dbReference type="EMBL" id="KZ451923">
    <property type="protein sequence ID" value="PKA61789.1"/>
    <property type="molecule type" value="Genomic_DNA"/>
</dbReference>
<gene>
    <name evidence="2" type="ORF">AXF42_Ash008620</name>
</gene>
<name>A0A2I0B1W7_9ASPA</name>
<dbReference type="Proteomes" id="UP000236161">
    <property type="component" value="Unassembled WGS sequence"/>
</dbReference>
<organism evidence="2 3">
    <name type="scientific">Apostasia shenzhenica</name>
    <dbReference type="NCBI Taxonomy" id="1088818"/>
    <lineage>
        <taxon>Eukaryota</taxon>
        <taxon>Viridiplantae</taxon>
        <taxon>Streptophyta</taxon>
        <taxon>Embryophyta</taxon>
        <taxon>Tracheophyta</taxon>
        <taxon>Spermatophyta</taxon>
        <taxon>Magnoliopsida</taxon>
        <taxon>Liliopsida</taxon>
        <taxon>Asparagales</taxon>
        <taxon>Orchidaceae</taxon>
        <taxon>Apostasioideae</taxon>
        <taxon>Apostasia</taxon>
    </lineage>
</organism>
<feature type="compositionally biased region" description="Polar residues" evidence="1">
    <location>
        <begin position="38"/>
        <end position="47"/>
    </location>
</feature>
<protein>
    <submittedName>
        <fullName evidence="2">Uncharacterized protein</fullName>
    </submittedName>
</protein>
<proteinExistence type="predicted"/>